<evidence type="ECO:0000256" key="1">
    <source>
        <dbReference type="SAM" id="SignalP"/>
    </source>
</evidence>
<dbReference type="PROSITE" id="PS51352">
    <property type="entry name" value="THIOREDOXIN_2"/>
    <property type="match status" value="1"/>
</dbReference>
<gene>
    <name evidence="3" type="ORF">KL940_004356</name>
</gene>
<sequence>MLVLFFLVSLAHAFYANSKHIYELTPKSFDDVVYKTNHTSVVEFYAPWCGYCQQFRSHYIKAAKASSDVAQYAAVNCDLPENKKLCNEYRIEGFPTVLVFRPPKWTGKVTKENGHSSEIYRGERVASKLTEFVKGRVKNYVKRLNARNVAGFVAPKDKPRVLLLTSKTSISPMFKALAIDFLGSMEFGYLTVTDEIRSEVEKYVDVKELPQIVVIDRDGSFHRYEGPTERTAIAEFLGNYGEAEDGETSPRGAFLKGLKKGLKKGLYKSFRDFKKSRSAKSKSAKNAKDEL</sequence>
<evidence type="ECO:0000259" key="2">
    <source>
        <dbReference type="PROSITE" id="PS51352"/>
    </source>
</evidence>
<feature type="signal peptide" evidence="1">
    <location>
        <begin position="1"/>
        <end position="18"/>
    </location>
</feature>
<evidence type="ECO:0000313" key="4">
    <source>
        <dbReference type="Proteomes" id="UP001197328"/>
    </source>
</evidence>
<evidence type="ECO:0000313" key="3">
    <source>
        <dbReference type="EMBL" id="KAG7846404.1"/>
    </source>
</evidence>
<comment type="caution">
    <text evidence="3">The sequence shown here is derived from an EMBL/GenBank/DDBJ whole genome shotgun (WGS) entry which is preliminary data.</text>
</comment>
<organism evidence="3 4">
    <name type="scientific">Pichia angusta</name>
    <name type="common">Yeast</name>
    <name type="synonym">Hansenula polymorpha</name>
    <dbReference type="NCBI Taxonomy" id="870730"/>
    <lineage>
        <taxon>Eukaryota</taxon>
        <taxon>Fungi</taxon>
        <taxon>Dikarya</taxon>
        <taxon>Ascomycota</taxon>
        <taxon>Saccharomycotina</taxon>
        <taxon>Pichiomycetes</taxon>
        <taxon>Pichiales</taxon>
        <taxon>Pichiaceae</taxon>
        <taxon>Ogataea</taxon>
    </lineage>
</organism>
<reference evidence="3 4" key="1">
    <citation type="journal article" date="2021" name="G3 (Bethesda)">
        <title>Genomic diversity, chromosomal rearrangements, and interspecies hybridization in the ogataea polymorpha species complex.</title>
        <authorList>
            <person name="Hanson S.J."/>
            <person name="Cinneide E.O."/>
            <person name="Salzberg L.I."/>
            <person name="Wolfe K.H."/>
            <person name="McGowan J."/>
            <person name="Fitzpatrick D.A."/>
            <person name="Matlin K."/>
        </authorList>
    </citation>
    <scope>NUCLEOTIDE SEQUENCE [LARGE SCALE GENOMIC DNA]</scope>
    <source>
        <strain evidence="3">51-138</strain>
    </source>
</reference>
<keyword evidence="4" id="KW-1185">Reference proteome</keyword>
<accession>A0ABQ7RS50</accession>
<dbReference type="InterPro" id="IPR036249">
    <property type="entry name" value="Thioredoxin-like_sf"/>
</dbReference>
<dbReference type="PRINTS" id="PR00421">
    <property type="entry name" value="THIOREDOXIN"/>
</dbReference>
<proteinExistence type="predicted"/>
<dbReference type="InterPro" id="IPR017937">
    <property type="entry name" value="Thioredoxin_CS"/>
</dbReference>
<dbReference type="EMBL" id="JAHLVD010000013">
    <property type="protein sequence ID" value="KAG7846404.1"/>
    <property type="molecule type" value="Genomic_DNA"/>
</dbReference>
<name>A0ABQ7RS50_PICAN</name>
<dbReference type="SUPFAM" id="SSF52833">
    <property type="entry name" value="Thioredoxin-like"/>
    <property type="match status" value="2"/>
</dbReference>
<protein>
    <recommendedName>
        <fullName evidence="2">Thioredoxin domain-containing protein</fullName>
    </recommendedName>
</protein>
<keyword evidence="1" id="KW-0732">Signal</keyword>
<dbReference type="PANTHER" id="PTHR45815:SF3">
    <property type="entry name" value="PROTEIN DISULFIDE-ISOMERASE A6"/>
    <property type="match status" value="1"/>
</dbReference>
<dbReference type="InterPro" id="IPR013766">
    <property type="entry name" value="Thioredoxin_domain"/>
</dbReference>
<dbReference type="Proteomes" id="UP001197328">
    <property type="component" value="Unassembled WGS sequence"/>
</dbReference>
<feature type="domain" description="Thioredoxin" evidence="2">
    <location>
        <begin position="5"/>
        <end position="138"/>
    </location>
</feature>
<dbReference type="Pfam" id="PF00085">
    <property type="entry name" value="Thioredoxin"/>
    <property type="match status" value="1"/>
</dbReference>
<feature type="chain" id="PRO_5047167173" description="Thioredoxin domain-containing protein" evidence="1">
    <location>
        <begin position="19"/>
        <end position="291"/>
    </location>
</feature>
<dbReference type="Gene3D" id="3.40.30.10">
    <property type="entry name" value="Glutaredoxin"/>
    <property type="match status" value="2"/>
</dbReference>
<dbReference type="PROSITE" id="PS00194">
    <property type="entry name" value="THIOREDOXIN_1"/>
    <property type="match status" value="1"/>
</dbReference>
<dbReference type="PANTHER" id="PTHR45815">
    <property type="entry name" value="PROTEIN DISULFIDE-ISOMERASE A6"/>
    <property type="match status" value="1"/>
</dbReference>